<protein>
    <recommendedName>
        <fullName evidence="4">Cadherin domain-containing protein</fullName>
    </recommendedName>
</protein>
<keyword evidence="1" id="KW-0732">Signal</keyword>
<feature type="signal peptide" evidence="1">
    <location>
        <begin position="1"/>
        <end position="31"/>
    </location>
</feature>
<sequence length="184" mass="20027">MNLKRSKRLVLIMLCSLAWLPACDNAPPVLANIESEALSYTEDDAATEITTTITVSDTDDRKLSAASIQISNNYQKSEDKLDYNGSPPTGITVNRNNDTLTLIGSGKLSDYQSALRAITYRNTNTTAPKTSTRTVTITVSDGKNDSESVNRDIIVKDVNDAPILDDTKDALKLEPVSEDAEVPF</sequence>
<accession>A0A0A6RUA8</accession>
<keyword evidence="3" id="KW-1185">Reference proteome</keyword>
<evidence type="ECO:0000313" key="3">
    <source>
        <dbReference type="Proteomes" id="UP000030428"/>
    </source>
</evidence>
<gene>
    <name evidence="2" type="ORF">PN36_10125</name>
</gene>
<evidence type="ECO:0000313" key="2">
    <source>
        <dbReference type="EMBL" id="KHD07436.1"/>
    </source>
</evidence>
<dbReference type="AlphaFoldDB" id="A0A0A6RUA8"/>
<proteinExistence type="predicted"/>
<feature type="chain" id="PRO_5007387932" description="Cadherin domain-containing protein" evidence="1">
    <location>
        <begin position="32"/>
        <end position="184"/>
    </location>
</feature>
<dbReference type="EMBL" id="JSZA02000030">
    <property type="protein sequence ID" value="KHD07436.1"/>
    <property type="molecule type" value="Genomic_DNA"/>
</dbReference>
<dbReference type="PANTHER" id="PTHR14139:SF2">
    <property type="entry name" value="CALSYNTENIN-1"/>
    <property type="match status" value="1"/>
</dbReference>
<dbReference type="PANTHER" id="PTHR14139">
    <property type="entry name" value="CALSYNTENIN"/>
    <property type="match status" value="1"/>
</dbReference>
<organism evidence="2 3">
    <name type="scientific">Candidatus Thiomargarita nelsonii</name>
    <dbReference type="NCBI Taxonomy" id="1003181"/>
    <lineage>
        <taxon>Bacteria</taxon>
        <taxon>Pseudomonadati</taxon>
        <taxon>Pseudomonadota</taxon>
        <taxon>Gammaproteobacteria</taxon>
        <taxon>Thiotrichales</taxon>
        <taxon>Thiotrichaceae</taxon>
        <taxon>Thiomargarita</taxon>
    </lineage>
</organism>
<comment type="caution">
    <text evidence="2">The sequence shown here is derived from an EMBL/GenBank/DDBJ whole genome shotgun (WGS) entry which is preliminary data.</text>
</comment>
<reference evidence="2 3" key="1">
    <citation type="journal article" date="2016" name="Front. Microbiol.">
        <title>Single-Cell (Meta-)Genomics of a Dimorphic Candidatus Thiomargarita nelsonii Reveals Genomic Plasticity.</title>
        <authorList>
            <person name="Flood B.E."/>
            <person name="Fliss P."/>
            <person name="Jones D.S."/>
            <person name="Dick G.J."/>
            <person name="Jain S."/>
            <person name="Kaster A.K."/>
            <person name="Winkel M."/>
            <person name="Mussmann M."/>
            <person name="Bailey J."/>
        </authorList>
    </citation>
    <scope>NUCLEOTIDE SEQUENCE [LARGE SCALE GENOMIC DNA]</scope>
    <source>
        <strain evidence="2">Hydrate Ridge</strain>
    </source>
</reference>
<dbReference type="Proteomes" id="UP000030428">
    <property type="component" value="Unassembled WGS sequence"/>
</dbReference>
<name>A0A0A6RUA8_9GAMM</name>
<evidence type="ECO:0000256" key="1">
    <source>
        <dbReference type="SAM" id="SignalP"/>
    </source>
</evidence>
<evidence type="ECO:0008006" key="4">
    <source>
        <dbReference type="Google" id="ProtNLM"/>
    </source>
</evidence>